<accession>A0A812LAV6</accession>
<evidence type="ECO:0000313" key="4">
    <source>
        <dbReference type="EMBL" id="CAE7238881.1"/>
    </source>
</evidence>
<organism evidence="4 5">
    <name type="scientific">Symbiodinium natans</name>
    <dbReference type="NCBI Taxonomy" id="878477"/>
    <lineage>
        <taxon>Eukaryota</taxon>
        <taxon>Sar</taxon>
        <taxon>Alveolata</taxon>
        <taxon>Dinophyceae</taxon>
        <taxon>Suessiales</taxon>
        <taxon>Symbiodiniaceae</taxon>
        <taxon>Symbiodinium</taxon>
    </lineage>
</organism>
<dbReference type="PANTHER" id="PTHR36427">
    <property type="entry name" value="54S RIBOSOMAL PROTEIN L1, MITOCHONDRIAL"/>
    <property type="match status" value="1"/>
</dbReference>
<evidence type="ECO:0000256" key="2">
    <source>
        <dbReference type="ARBA" id="ARBA00022980"/>
    </source>
</evidence>
<dbReference type="InterPro" id="IPR023674">
    <property type="entry name" value="Ribosomal_uL1-like"/>
</dbReference>
<reference evidence="4" key="1">
    <citation type="submission" date="2021-02" db="EMBL/GenBank/DDBJ databases">
        <authorList>
            <person name="Dougan E. K."/>
            <person name="Rhodes N."/>
            <person name="Thang M."/>
            <person name="Chan C."/>
        </authorList>
    </citation>
    <scope>NUCLEOTIDE SEQUENCE</scope>
</reference>
<proteinExistence type="inferred from homology"/>
<keyword evidence="3" id="KW-0687">Ribonucleoprotein</keyword>
<dbReference type="OrthoDB" id="767661at2759"/>
<dbReference type="Pfam" id="PF00687">
    <property type="entry name" value="Ribosomal_L1"/>
    <property type="match status" value="1"/>
</dbReference>
<protein>
    <submittedName>
        <fullName evidence="4">RplA protein</fullName>
    </submittedName>
</protein>
<dbReference type="InterPro" id="IPR016095">
    <property type="entry name" value="Ribosomal_uL1_3-a/b-sand"/>
</dbReference>
<gene>
    <name evidence="4" type="primary">rplA</name>
    <name evidence="4" type="ORF">SNAT2548_LOCUS10541</name>
</gene>
<evidence type="ECO:0000313" key="5">
    <source>
        <dbReference type="Proteomes" id="UP000604046"/>
    </source>
</evidence>
<dbReference type="InterPro" id="IPR028364">
    <property type="entry name" value="Ribosomal_uL1/biogenesis"/>
</dbReference>
<dbReference type="SUPFAM" id="SSF56808">
    <property type="entry name" value="Ribosomal protein L1"/>
    <property type="match status" value="1"/>
</dbReference>
<name>A0A812LAV6_9DINO</name>
<dbReference type="EMBL" id="CAJNDS010000879">
    <property type="protein sequence ID" value="CAE7238881.1"/>
    <property type="molecule type" value="Genomic_DNA"/>
</dbReference>
<dbReference type="CDD" id="cd00403">
    <property type="entry name" value="Ribosomal_L1"/>
    <property type="match status" value="1"/>
</dbReference>
<comment type="similarity">
    <text evidence="1">Belongs to the universal ribosomal protein uL1 family.</text>
</comment>
<evidence type="ECO:0000256" key="1">
    <source>
        <dbReference type="ARBA" id="ARBA00010531"/>
    </source>
</evidence>
<evidence type="ECO:0000256" key="3">
    <source>
        <dbReference type="ARBA" id="ARBA00023274"/>
    </source>
</evidence>
<dbReference type="GO" id="GO:1990904">
    <property type="term" value="C:ribonucleoprotein complex"/>
    <property type="evidence" value="ECO:0007669"/>
    <property type="project" value="UniProtKB-KW"/>
</dbReference>
<keyword evidence="5" id="KW-1185">Reference proteome</keyword>
<sequence length="244" mass="26846">MYFNEDGTAPRYNRFGYYSLAQAGALVGAASKVNSAQNVFEAVDILFSFYESLSNDSIDPTVESWVSMFMGLDSKYPDQQIRSLTQCFGCFAMLVALEMGASVAGKVLLAKPAMMPALAKMGKILGPRKLMPSPKSGTLVTDVEAAIKDWTEGGMVEIRNNEEMYVGAEFGKISQGKEKCLENLRSLLQQMVDNAPAGAKKREEYWKRMWVKGEDSPPIRSVVLPSQARCTNPCEQSGLSHEVN</sequence>
<dbReference type="AlphaFoldDB" id="A0A812LAV6"/>
<dbReference type="SMR" id="A0A812LAV6"/>
<dbReference type="Gene3D" id="3.30.190.20">
    <property type="match status" value="1"/>
</dbReference>
<dbReference type="Proteomes" id="UP000604046">
    <property type="component" value="Unassembled WGS sequence"/>
</dbReference>
<dbReference type="Gene3D" id="3.40.50.790">
    <property type="match status" value="1"/>
</dbReference>
<dbReference type="PANTHER" id="PTHR36427:SF3">
    <property type="entry name" value="LARGE RIBOSOMAL SUBUNIT PROTEIN UL1M"/>
    <property type="match status" value="1"/>
</dbReference>
<comment type="caution">
    <text evidence="4">The sequence shown here is derived from an EMBL/GenBank/DDBJ whole genome shotgun (WGS) entry which is preliminary data.</text>
</comment>
<keyword evidence="2" id="KW-0689">Ribosomal protein</keyword>
<dbReference type="GO" id="GO:0005840">
    <property type="term" value="C:ribosome"/>
    <property type="evidence" value="ECO:0007669"/>
    <property type="project" value="UniProtKB-KW"/>
</dbReference>